<comment type="caution">
    <text evidence="1">The sequence shown here is derived from an EMBL/GenBank/DDBJ whole genome shotgun (WGS) entry which is preliminary data.</text>
</comment>
<evidence type="ECO:0000313" key="1">
    <source>
        <dbReference type="EMBL" id="HIR01696.1"/>
    </source>
</evidence>
<dbReference type="Pfam" id="PF08902">
    <property type="entry name" value="DUF1848"/>
    <property type="match status" value="1"/>
</dbReference>
<organism evidence="1 2">
    <name type="scientific">Candidatus Aveggerthella stercoripullorum</name>
    <dbReference type="NCBI Taxonomy" id="2840688"/>
    <lineage>
        <taxon>Bacteria</taxon>
        <taxon>Bacillati</taxon>
        <taxon>Actinomycetota</taxon>
        <taxon>Coriobacteriia</taxon>
        <taxon>Eggerthellales</taxon>
        <taxon>Eggerthellaceae</taxon>
        <taxon>Eggerthellaceae incertae sedis</taxon>
        <taxon>Candidatus Aveggerthella</taxon>
    </lineage>
</organism>
<dbReference type="AlphaFoldDB" id="A0A9D1D3T8"/>
<dbReference type="EMBL" id="DVGB01000064">
    <property type="protein sequence ID" value="HIR01696.1"/>
    <property type="molecule type" value="Genomic_DNA"/>
</dbReference>
<accession>A0A9D1D3T8</accession>
<proteinExistence type="predicted"/>
<dbReference type="Proteomes" id="UP000824261">
    <property type="component" value="Unassembled WGS sequence"/>
</dbReference>
<reference evidence="1" key="2">
    <citation type="journal article" date="2021" name="PeerJ">
        <title>Extensive microbial diversity within the chicken gut microbiome revealed by metagenomics and culture.</title>
        <authorList>
            <person name="Gilroy R."/>
            <person name="Ravi A."/>
            <person name="Getino M."/>
            <person name="Pursley I."/>
            <person name="Horton D.L."/>
            <person name="Alikhan N.F."/>
            <person name="Baker D."/>
            <person name="Gharbi K."/>
            <person name="Hall N."/>
            <person name="Watson M."/>
            <person name="Adriaenssens E.M."/>
            <person name="Foster-Nyarko E."/>
            <person name="Jarju S."/>
            <person name="Secka A."/>
            <person name="Antonio M."/>
            <person name="Oren A."/>
            <person name="Chaudhuri R.R."/>
            <person name="La Ragione R."/>
            <person name="Hildebrand F."/>
            <person name="Pallen M.J."/>
        </authorList>
    </citation>
    <scope>NUCLEOTIDE SEQUENCE</scope>
    <source>
        <strain evidence="1">ChiGjej1B1-2707</strain>
    </source>
</reference>
<sequence>MIINTGARTDTVQWYTPWLLKRFEEGYALARNPLFPNKVTRYELDPALVDVVEFCSKNYAPLLPHLRTITDRFNTHFQYTITAYGPDIEPRVPSIDDSVKTLYELERIVGAQRICWRYDPVLLTRNYSIERHFETFDYLCGKLVGHVDRCIFSFVEIYRKLEFNMPELIVMSIDDMDRIAAGLGRIAAAHGILLQTCGTDVDWSRYGIRPSGCMTLEMLGSANGITFKPRKHKGQRSGCHCIESRDIGAYDSCPNGCRYCYANKSSERALKNYREAHDPNSPLLLGHLREDDIVTQGAQRPFRRA</sequence>
<reference evidence="1" key="1">
    <citation type="submission" date="2020-10" db="EMBL/GenBank/DDBJ databases">
        <authorList>
            <person name="Gilroy R."/>
        </authorList>
    </citation>
    <scope>NUCLEOTIDE SEQUENCE</scope>
    <source>
        <strain evidence="1">ChiGjej1B1-2707</strain>
    </source>
</reference>
<gene>
    <name evidence="1" type="ORF">IAA69_05470</name>
</gene>
<name>A0A9D1D3T8_9ACTN</name>
<protein>
    <submittedName>
        <fullName evidence="1">DUF1848 domain-containing protein</fullName>
    </submittedName>
</protein>
<evidence type="ECO:0000313" key="2">
    <source>
        <dbReference type="Proteomes" id="UP000824261"/>
    </source>
</evidence>
<dbReference type="InterPro" id="IPR014998">
    <property type="entry name" value="DUF1848"/>
</dbReference>